<sequence>MTPLDGPVGLLDLIDWDLFVISDDLPPLATIRSVADDRHDLELTMEKLAASKCAGVDPRFAARERERKRAPCIWSHWCPICAMYVERLVPGHFQSANPLQHDIPEEENLKLFRTSPHRLTTSSTSPYGHKNVVEDGISGRLDLSTMDEMAVGTFGRYEGMKDFCNERTRDRTERFGGMVQSAEIDA</sequence>
<reference evidence="1 2" key="1">
    <citation type="submission" date="2015-01" db="EMBL/GenBank/DDBJ databases">
        <title>The Genome Sequence of Exophiala sideris CBS121828.</title>
        <authorList>
            <consortium name="The Broad Institute Genomics Platform"/>
            <person name="Cuomo C."/>
            <person name="de Hoog S."/>
            <person name="Gorbushina A."/>
            <person name="Stielow B."/>
            <person name="Teixiera M."/>
            <person name="Abouelleil A."/>
            <person name="Chapman S.B."/>
            <person name="Priest M."/>
            <person name="Young S.K."/>
            <person name="Wortman J."/>
            <person name="Nusbaum C."/>
            <person name="Birren B."/>
        </authorList>
    </citation>
    <scope>NUCLEOTIDE SEQUENCE [LARGE SCALE GENOMIC DNA]</scope>
    <source>
        <strain evidence="1 2">CBS 121828</strain>
    </source>
</reference>
<evidence type="ECO:0000313" key="2">
    <source>
        <dbReference type="Proteomes" id="UP000053599"/>
    </source>
</evidence>
<dbReference type="EMBL" id="KN846953">
    <property type="protein sequence ID" value="KIV80214.1"/>
    <property type="molecule type" value="Genomic_DNA"/>
</dbReference>
<dbReference type="AlphaFoldDB" id="A0A0D1YGU0"/>
<gene>
    <name evidence="1" type="ORF">PV11_07730</name>
</gene>
<proteinExistence type="predicted"/>
<evidence type="ECO:0000313" key="1">
    <source>
        <dbReference type="EMBL" id="KIV80214.1"/>
    </source>
</evidence>
<organism evidence="1 2">
    <name type="scientific">Exophiala sideris</name>
    <dbReference type="NCBI Taxonomy" id="1016849"/>
    <lineage>
        <taxon>Eukaryota</taxon>
        <taxon>Fungi</taxon>
        <taxon>Dikarya</taxon>
        <taxon>Ascomycota</taxon>
        <taxon>Pezizomycotina</taxon>
        <taxon>Eurotiomycetes</taxon>
        <taxon>Chaetothyriomycetidae</taxon>
        <taxon>Chaetothyriales</taxon>
        <taxon>Herpotrichiellaceae</taxon>
        <taxon>Exophiala</taxon>
    </lineage>
</organism>
<accession>A0A0D1YGU0</accession>
<name>A0A0D1YGU0_9EURO</name>
<protein>
    <submittedName>
        <fullName evidence="1">Uncharacterized protein</fullName>
    </submittedName>
</protein>
<dbReference type="Proteomes" id="UP000053599">
    <property type="component" value="Unassembled WGS sequence"/>
</dbReference>
<dbReference type="HOGENOM" id="CLU_1454427_0_0_1"/>